<keyword evidence="7" id="KW-1185">Reference proteome</keyword>
<dbReference type="SUPFAM" id="SSF55785">
    <property type="entry name" value="PYP-like sensor domain (PAS domain)"/>
    <property type="match status" value="1"/>
</dbReference>
<proteinExistence type="predicted"/>
<dbReference type="PANTHER" id="PTHR47429:SF7">
    <property type="entry name" value="GATA-FACTOR"/>
    <property type="match status" value="1"/>
</dbReference>
<evidence type="ECO:0000256" key="3">
    <source>
        <dbReference type="ARBA" id="ARBA00022991"/>
    </source>
</evidence>
<keyword evidence="3" id="KW-0157">Chromophore</keyword>
<dbReference type="InterPro" id="IPR000014">
    <property type="entry name" value="PAS"/>
</dbReference>
<gene>
    <name evidence="6" type="ORF">NW755_005258</name>
</gene>
<dbReference type="PANTHER" id="PTHR47429">
    <property type="entry name" value="PROTEIN TWIN LOV 1"/>
    <property type="match status" value="1"/>
</dbReference>
<evidence type="ECO:0000259" key="5">
    <source>
        <dbReference type="PROSITE" id="PS50112"/>
    </source>
</evidence>
<dbReference type="Proteomes" id="UP001152087">
    <property type="component" value="Unassembled WGS sequence"/>
</dbReference>
<dbReference type="GO" id="GO:0005634">
    <property type="term" value="C:nucleus"/>
    <property type="evidence" value="ECO:0007669"/>
    <property type="project" value="TreeGrafter"/>
</dbReference>
<protein>
    <recommendedName>
        <fullName evidence="5">PAS domain-containing protein</fullName>
    </recommendedName>
</protein>
<keyword evidence="2" id="KW-0288">FMN</keyword>
<evidence type="ECO:0000313" key="6">
    <source>
        <dbReference type="EMBL" id="KAJ4190116.1"/>
    </source>
</evidence>
<feature type="domain" description="PAS" evidence="5">
    <location>
        <begin position="119"/>
        <end position="148"/>
    </location>
</feature>
<feature type="region of interest" description="Disordered" evidence="4">
    <location>
        <begin position="1"/>
        <end position="34"/>
    </location>
</feature>
<dbReference type="Pfam" id="PF13426">
    <property type="entry name" value="PAS_9"/>
    <property type="match status" value="1"/>
</dbReference>
<evidence type="ECO:0000256" key="1">
    <source>
        <dbReference type="ARBA" id="ARBA00022630"/>
    </source>
</evidence>
<name>A0A9W8V0P7_9HYPO</name>
<dbReference type="PROSITE" id="PS50112">
    <property type="entry name" value="PAS"/>
    <property type="match status" value="1"/>
</dbReference>
<dbReference type="CDD" id="cd00130">
    <property type="entry name" value="PAS"/>
    <property type="match status" value="1"/>
</dbReference>
<sequence>MAASMHALSPSLARNLSSSRQSSPCQSAMAPRAPPTMNPWEINALNYEFPEQGSLNPDGTMVTSATTWRQVQDPIIYPGLYAPSGIDIMTVLLRVAGRPNPQVDLGPVDCSVALVLCDMLQVDAPIIYVSDSFSELTGYSSHEVMGRNCRFLQSPPGGQRASKRSSDKSAIRRMRQAVFSGQEIQLSVTNYKKHGQPFKNLLSIIPVPVDSSGSQYCVGFLCETD</sequence>
<accession>A0A9W8V0P7</accession>
<dbReference type="AlphaFoldDB" id="A0A9W8V0P7"/>
<organism evidence="6 7">
    <name type="scientific">Fusarium falciforme</name>
    <dbReference type="NCBI Taxonomy" id="195108"/>
    <lineage>
        <taxon>Eukaryota</taxon>
        <taxon>Fungi</taxon>
        <taxon>Dikarya</taxon>
        <taxon>Ascomycota</taxon>
        <taxon>Pezizomycotina</taxon>
        <taxon>Sordariomycetes</taxon>
        <taxon>Hypocreomycetidae</taxon>
        <taxon>Hypocreales</taxon>
        <taxon>Nectriaceae</taxon>
        <taxon>Fusarium</taxon>
        <taxon>Fusarium solani species complex</taxon>
    </lineage>
</organism>
<reference evidence="6" key="1">
    <citation type="submission" date="2022-09" db="EMBL/GenBank/DDBJ databases">
        <title>Fusarium specimens isolated from Avocado Roots.</title>
        <authorList>
            <person name="Stajich J."/>
            <person name="Roper C."/>
            <person name="Heimlech-Rivalta G."/>
        </authorList>
    </citation>
    <scope>NUCLEOTIDE SEQUENCE</scope>
    <source>
        <strain evidence="6">A02</strain>
    </source>
</reference>
<evidence type="ECO:0000256" key="4">
    <source>
        <dbReference type="SAM" id="MobiDB-lite"/>
    </source>
</evidence>
<comment type="caution">
    <text evidence="6">The sequence shown here is derived from an EMBL/GenBank/DDBJ whole genome shotgun (WGS) entry which is preliminary data.</text>
</comment>
<evidence type="ECO:0000256" key="2">
    <source>
        <dbReference type="ARBA" id="ARBA00022643"/>
    </source>
</evidence>
<dbReference type="NCBIfam" id="TIGR00229">
    <property type="entry name" value="sensory_box"/>
    <property type="match status" value="1"/>
</dbReference>
<evidence type="ECO:0000313" key="7">
    <source>
        <dbReference type="Proteomes" id="UP001152087"/>
    </source>
</evidence>
<dbReference type="InterPro" id="IPR035965">
    <property type="entry name" value="PAS-like_dom_sf"/>
</dbReference>
<dbReference type="EMBL" id="JAOQAV010000011">
    <property type="protein sequence ID" value="KAJ4190116.1"/>
    <property type="molecule type" value="Genomic_DNA"/>
</dbReference>
<dbReference type="Gene3D" id="3.30.450.20">
    <property type="entry name" value="PAS domain"/>
    <property type="match status" value="1"/>
</dbReference>
<feature type="compositionally biased region" description="Low complexity" evidence="4">
    <location>
        <begin position="11"/>
        <end position="28"/>
    </location>
</feature>
<keyword evidence="1" id="KW-0285">Flavoprotein</keyword>